<dbReference type="EMBL" id="CAADRA010000298">
    <property type="protein sequence ID" value="VFT79663.1"/>
    <property type="molecule type" value="Genomic_DNA"/>
</dbReference>
<name>A0A485K7L4_9STRA</name>
<evidence type="ECO:0000313" key="3">
    <source>
        <dbReference type="Proteomes" id="UP000332933"/>
    </source>
</evidence>
<dbReference type="EMBL" id="VJMH01000298">
    <property type="protein sequence ID" value="KAF0717148.1"/>
    <property type="molecule type" value="Genomic_DNA"/>
</dbReference>
<organism evidence="2 3">
    <name type="scientific">Aphanomyces stellatus</name>
    <dbReference type="NCBI Taxonomy" id="120398"/>
    <lineage>
        <taxon>Eukaryota</taxon>
        <taxon>Sar</taxon>
        <taxon>Stramenopiles</taxon>
        <taxon>Oomycota</taxon>
        <taxon>Saprolegniomycetes</taxon>
        <taxon>Saprolegniales</taxon>
        <taxon>Verrucalvaceae</taxon>
        <taxon>Aphanomyces</taxon>
    </lineage>
</organism>
<evidence type="ECO:0000313" key="2">
    <source>
        <dbReference type="EMBL" id="VFT79663.1"/>
    </source>
</evidence>
<gene>
    <name evidence="2" type="primary">Aste57867_2463</name>
    <name evidence="1" type="ORF">As57867_002457</name>
    <name evidence="2" type="ORF">ASTE57867_2463</name>
</gene>
<protein>
    <submittedName>
        <fullName evidence="2">Aste57867_2463 protein</fullName>
    </submittedName>
</protein>
<keyword evidence="3" id="KW-1185">Reference proteome</keyword>
<dbReference type="AlphaFoldDB" id="A0A485K7L4"/>
<dbReference type="OrthoDB" id="81393at2759"/>
<reference evidence="1" key="2">
    <citation type="submission" date="2019-06" db="EMBL/GenBank/DDBJ databases">
        <title>Genomics analysis of Aphanomyces spp. identifies a new class of oomycete effector associated with host adaptation.</title>
        <authorList>
            <person name="Gaulin E."/>
        </authorList>
    </citation>
    <scope>NUCLEOTIDE SEQUENCE</scope>
    <source>
        <strain evidence="1">CBS 578.67</strain>
    </source>
</reference>
<proteinExistence type="predicted"/>
<accession>A0A485K7L4</accession>
<evidence type="ECO:0000313" key="1">
    <source>
        <dbReference type="EMBL" id="KAF0717148.1"/>
    </source>
</evidence>
<reference evidence="2 3" key="1">
    <citation type="submission" date="2019-03" db="EMBL/GenBank/DDBJ databases">
        <authorList>
            <person name="Gaulin E."/>
            <person name="Dumas B."/>
        </authorList>
    </citation>
    <scope>NUCLEOTIDE SEQUENCE [LARGE SCALE GENOMIC DNA]</scope>
    <source>
        <strain evidence="2">CBS 568.67</strain>
    </source>
</reference>
<sequence length="154" mass="16920">MDTSLLCCFRQCSRAARIGKPQCIRHKKKRLCSFPLCGNMANKASRCVRHGARHGRCRVSTCRNTRLRVGGFCSAHTQIQVQATRCAEVVAATKAVDVKKEKAAEDDDFPTSLLPSSGAVDGTTIGFSVYELDIMRILLFESDDKGDVFRSGTC</sequence>
<dbReference type="Proteomes" id="UP000332933">
    <property type="component" value="Unassembled WGS sequence"/>
</dbReference>